<protein>
    <submittedName>
        <fullName evidence="2">Uncharacterized protein</fullName>
    </submittedName>
</protein>
<dbReference type="AlphaFoldDB" id="A0A9N9MR70"/>
<feature type="compositionally biased region" description="Low complexity" evidence="1">
    <location>
        <begin position="159"/>
        <end position="174"/>
    </location>
</feature>
<feature type="region of interest" description="Disordered" evidence="1">
    <location>
        <begin position="43"/>
        <end position="197"/>
    </location>
</feature>
<keyword evidence="3" id="KW-1185">Reference proteome</keyword>
<feature type="compositionally biased region" description="Basic and acidic residues" evidence="1">
    <location>
        <begin position="146"/>
        <end position="158"/>
    </location>
</feature>
<gene>
    <name evidence="2" type="ORF">CEUTPL_LOCUS8590</name>
</gene>
<feature type="compositionally biased region" description="Polar residues" evidence="1">
    <location>
        <begin position="65"/>
        <end position="92"/>
    </location>
</feature>
<proteinExistence type="predicted"/>
<dbReference type="EMBL" id="OU892280">
    <property type="protein sequence ID" value="CAG9768039.1"/>
    <property type="molecule type" value="Genomic_DNA"/>
</dbReference>
<reference evidence="2" key="1">
    <citation type="submission" date="2022-01" db="EMBL/GenBank/DDBJ databases">
        <authorList>
            <person name="King R."/>
        </authorList>
    </citation>
    <scope>NUCLEOTIDE SEQUENCE</scope>
</reference>
<evidence type="ECO:0000256" key="1">
    <source>
        <dbReference type="SAM" id="MobiDB-lite"/>
    </source>
</evidence>
<name>A0A9N9MR70_9CUCU</name>
<sequence length="276" mass="30951">MWNAVFKTVAEAVISLNQRQSSPRTENPGNVNIQGHINHMPVDVSINRGAGNSSANPNYRPPPQNSFGPSTDHFNNNGNTGYTGPVPSKTQKNSSYNRASNNSNNSSTKQNDKKFVVVDKPKTNKPKNNDNTFCMVKMPSNGNFKIHIEKTGPTDSRRMNSNSANKNSNNGNNDNKQKNRNKKFRKQQTSSSNNRQNTWMYVGKLKIGTTESDLSSYLKVKFPKNQFTVQSLPLYKDGKLPCFKVLVDNSILNEFELLGNWPNGVTIKKYQNNFKA</sequence>
<organism evidence="2 3">
    <name type="scientific">Ceutorhynchus assimilis</name>
    <name type="common">cabbage seed weevil</name>
    <dbReference type="NCBI Taxonomy" id="467358"/>
    <lineage>
        <taxon>Eukaryota</taxon>
        <taxon>Metazoa</taxon>
        <taxon>Ecdysozoa</taxon>
        <taxon>Arthropoda</taxon>
        <taxon>Hexapoda</taxon>
        <taxon>Insecta</taxon>
        <taxon>Pterygota</taxon>
        <taxon>Neoptera</taxon>
        <taxon>Endopterygota</taxon>
        <taxon>Coleoptera</taxon>
        <taxon>Polyphaga</taxon>
        <taxon>Cucujiformia</taxon>
        <taxon>Curculionidae</taxon>
        <taxon>Ceutorhynchinae</taxon>
        <taxon>Ceutorhynchus</taxon>
    </lineage>
</organism>
<evidence type="ECO:0000313" key="3">
    <source>
        <dbReference type="Proteomes" id="UP001152799"/>
    </source>
</evidence>
<dbReference type="Proteomes" id="UP001152799">
    <property type="component" value="Chromosome 4"/>
</dbReference>
<accession>A0A9N9MR70</accession>
<evidence type="ECO:0000313" key="2">
    <source>
        <dbReference type="EMBL" id="CAG9768039.1"/>
    </source>
</evidence>
<feature type="compositionally biased region" description="Polar residues" evidence="1">
    <location>
        <begin position="187"/>
        <end position="197"/>
    </location>
</feature>
<dbReference type="OrthoDB" id="6737366at2759"/>
<feature type="compositionally biased region" description="Low complexity" evidence="1">
    <location>
        <begin position="93"/>
        <end position="107"/>
    </location>
</feature>
<feature type="compositionally biased region" description="Basic and acidic residues" evidence="1">
    <location>
        <begin position="110"/>
        <end position="122"/>
    </location>
</feature>